<accession>A0A6P6H9V4</accession>
<dbReference type="PROSITE" id="PS50157">
    <property type="entry name" value="ZINC_FINGER_C2H2_2"/>
    <property type="match status" value="5"/>
</dbReference>
<keyword evidence="14" id="KW-1185">Reference proteome</keyword>
<dbReference type="GO" id="GO:0031519">
    <property type="term" value="C:PcG protein complex"/>
    <property type="evidence" value="ECO:0007669"/>
    <property type="project" value="TreeGrafter"/>
</dbReference>
<evidence type="ECO:0000256" key="2">
    <source>
        <dbReference type="ARBA" id="ARBA00004123"/>
    </source>
</evidence>
<gene>
    <name evidence="15" type="primary">ZSCAN32</name>
</gene>
<proteinExistence type="inferred from homology"/>
<evidence type="ECO:0000256" key="7">
    <source>
        <dbReference type="ARBA" id="ARBA00022833"/>
    </source>
</evidence>
<dbReference type="SUPFAM" id="SSF57667">
    <property type="entry name" value="beta-beta-alpha zinc fingers"/>
    <property type="match status" value="3"/>
</dbReference>
<comment type="subcellular location">
    <subcellularLocation>
        <location evidence="2">Nucleus</location>
    </subcellularLocation>
</comment>
<feature type="domain" description="C2H2-type" evidence="13">
    <location>
        <begin position="144"/>
        <end position="171"/>
    </location>
</feature>
<dbReference type="FunFam" id="3.30.160.60:FF:000475">
    <property type="entry name" value="zinc finger protein 32 isoform X1"/>
    <property type="match status" value="1"/>
</dbReference>
<feature type="compositionally biased region" description="Basic and acidic residues" evidence="12">
    <location>
        <begin position="250"/>
        <end position="260"/>
    </location>
</feature>
<dbReference type="GO" id="GO:0000978">
    <property type="term" value="F:RNA polymerase II cis-regulatory region sequence-specific DNA binding"/>
    <property type="evidence" value="ECO:0007669"/>
    <property type="project" value="TreeGrafter"/>
</dbReference>
<feature type="domain" description="C2H2-type" evidence="13">
    <location>
        <begin position="200"/>
        <end position="227"/>
    </location>
</feature>
<evidence type="ECO:0000256" key="6">
    <source>
        <dbReference type="ARBA" id="ARBA00022771"/>
    </source>
</evidence>
<evidence type="ECO:0000256" key="10">
    <source>
        <dbReference type="ARBA" id="ARBA00023242"/>
    </source>
</evidence>
<evidence type="ECO:0000256" key="4">
    <source>
        <dbReference type="ARBA" id="ARBA00022723"/>
    </source>
</evidence>
<dbReference type="InterPro" id="IPR013087">
    <property type="entry name" value="Znf_C2H2_type"/>
</dbReference>
<evidence type="ECO:0000256" key="1">
    <source>
        <dbReference type="ARBA" id="ARBA00003767"/>
    </source>
</evidence>
<keyword evidence="10" id="KW-0539">Nucleus</keyword>
<evidence type="ECO:0000256" key="5">
    <source>
        <dbReference type="ARBA" id="ARBA00022737"/>
    </source>
</evidence>
<dbReference type="PANTHER" id="PTHR14003:SF23">
    <property type="entry name" value="ZINC FINGER PROTEIN 143"/>
    <property type="match status" value="1"/>
</dbReference>
<evidence type="ECO:0000256" key="3">
    <source>
        <dbReference type="ARBA" id="ARBA00006991"/>
    </source>
</evidence>
<dbReference type="PANTHER" id="PTHR14003">
    <property type="entry name" value="TRANSCRIPTIONAL REPRESSOR PROTEIN YY"/>
    <property type="match status" value="1"/>
</dbReference>
<keyword evidence="4" id="KW-0479">Metal-binding</keyword>
<dbReference type="Gene3D" id="3.30.160.60">
    <property type="entry name" value="Classic Zinc Finger"/>
    <property type="match status" value="5"/>
</dbReference>
<feature type="compositionally biased region" description="Basic and acidic residues" evidence="12">
    <location>
        <begin position="28"/>
        <end position="42"/>
    </location>
</feature>
<dbReference type="FunFam" id="3.30.160.60:FF:000258">
    <property type="entry name" value="zinc finger and SCAN domain-containing protein 29 isoform X2"/>
    <property type="match status" value="1"/>
</dbReference>
<dbReference type="GeneID" id="112853179"/>
<dbReference type="GO" id="GO:0000785">
    <property type="term" value="C:chromatin"/>
    <property type="evidence" value="ECO:0007669"/>
    <property type="project" value="TreeGrafter"/>
</dbReference>
<feature type="region of interest" description="Disordered" evidence="12">
    <location>
        <begin position="1"/>
        <end position="92"/>
    </location>
</feature>
<keyword evidence="9" id="KW-0804">Transcription</keyword>
<protein>
    <submittedName>
        <fullName evidence="15">Zinc finger and SCAN domain-containing protein 32</fullName>
    </submittedName>
</protein>
<dbReference type="Proteomes" id="UP000515131">
    <property type="component" value="Unplaced"/>
</dbReference>
<feature type="region of interest" description="Disordered" evidence="12">
    <location>
        <begin position="213"/>
        <end position="260"/>
    </location>
</feature>
<dbReference type="FunFam" id="3.30.160.60:FF:000895">
    <property type="entry name" value="Zinc finger protein 597"/>
    <property type="match status" value="1"/>
</dbReference>
<feature type="compositionally biased region" description="Basic and acidic residues" evidence="12">
    <location>
        <begin position="55"/>
        <end position="80"/>
    </location>
</feature>
<keyword evidence="6 11" id="KW-0863">Zinc-finger</keyword>
<reference evidence="15" key="1">
    <citation type="submission" date="2025-08" db="UniProtKB">
        <authorList>
            <consortium name="RefSeq"/>
        </authorList>
    </citation>
    <scope>IDENTIFICATION</scope>
    <source>
        <tissue evidence="15">Blood</tissue>
    </source>
</reference>
<evidence type="ECO:0000256" key="11">
    <source>
        <dbReference type="PROSITE-ProRule" id="PRU00042"/>
    </source>
</evidence>
<dbReference type="GO" id="GO:0000981">
    <property type="term" value="F:DNA-binding transcription factor activity, RNA polymerase II-specific"/>
    <property type="evidence" value="ECO:0007669"/>
    <property type="project" value="TreeGrafter"/>
</dbReference>
<dbReference type="AlphaFoldDB" id="A0A6P6H9V4"/>
<keyword evidence="7" id="KW-0862">Zinc</keyword>
<evidence type="ECO:0000259" key="13">
    <source>
        <dbReference type="PROSITE" id="PS50157"/>
    </source>
</evidence>
<dbReference type="RefSeq" id="XP_025772487.1">
    <property type="nucleotide sequence ID" value="XM_025916702.1"/>
</dbReference>
<feature type="compositionally biased region" description="Low complexity" evidence="12">
    <location>
        <begin position="233"/>
        <end position="246"/>
    </location>
</feature>
<sequence>MTVGSQEVVPPLRGDVQRLEITNGTKNENQKWEDSEQAEVKKALWRKSSGLFCHPETKRDKKGEPMPREPHRRSPDEREGTTPCAGEKAQANLSRETCSQGSLCRHQPGPELEKASKCQECGKSFSRGPYLVRHRRIHTGEKPHKCGECGKGFSERFDLTAHLRTHTGERPYRCGQCGKSFNQRSGLSVHQRTHNGEKPYRCTVCGKTFNNSSQLSAHRRAHARQSPHPCAQRGRSFGSSSHSSGHQKTHTGEKPHNCSV</sequence>
<comment type="function">
    <text evidence="1">May be involved in transcriptional regulation.</text>
</comment>
<dbReference type="GO" id="GO:0008270">
    <property type="term" value="F:zinc ion binding"/>
    <property type="evidence" value="ECO:0007669"/>
    <property type="project" value="UniProtKB-KW"/>
</dbReference>
<dbReference type="GO" id="GO:0005667">
    <property type="term" value="C:transcription regulator complex"/>
    <property type="evidence" value="ECO:0007669"/>
    <property type="project" value="TreeGrafter"/>
</dbReference>
<keyword evidence="8" id="KW-0805">Transcription regulation</keyword>
<dbReference type="InterPro" id="IPR036236">
    <property type="entry name" value="Znf_C2H2_sf"/>
</dbReference>
<feature type="domain" description="C2H2-type" evidence="13">
    <location>
        <begin position="228"/>
        <end position="255"/>
    </location>
</feature>
<evidence type="ECO:0000256" key="12">
    <source>
        <dbReference type="SAM" id="MobiDB-lite"/>
    </source>
</evidence>
<dbReference type="PROSITE" id="PS00028">
    <property type="entry name" value="ZINC_FINGER_C2H2_1"/>
    <property type="match status" value="4"/>
</dbReference>
<organism evidence="14 15">
    <name type="scientific">Puma concolor</name>
    <name type="common">Mountain lion</name>
    <name type="synonym">Felis concolor</name>
    <dbReference type="NCBI Taxonomy" id="9696"/>
    <lineage>
        <taxon>Eukaryota</taxon>
        <taxon>Metazoa</taxon>
        <taxon>Chordata</taxon>
        <taxon>Craniata</taxon>
        <taxon>Vertebrata</taxon>
        <taxon>Euteleostomi</taxon>
        <taxon>Mammalia</taxon>
        <taxon>Eutheria</taxon>
        <taxon>Laurasiatheria</taxon>
        <taxon>Carnivora</taxon>
        <taxon>Feliformia</taxon>
        <taxon>Felidae</taxon>
        <taxon>Felinae</taxon>
        <taxon>Puma</taxon>
    </lineage>
</organism>
<dbReference type="Pfam" id="PF00096">
    <property type="entry name" value="zf-C2H2"/>
    <property type="match status" value="4"/>
</dbReference>
<dbReference type="KEGG" id="pcoo:112853179"/>
<name>A0A6P6H9V4_PUMCO</name>
<dbReference type="CTD" id="54925"/>
<evidence type="ECO:0000313" key="14">
    <source>
        <dbReference type="Proteomes" id="UP000515131"/>
    </source>
</evidence>
<dbReference type="FunFam" id="3.30.160.60:FF:000139">
    <property type="entry name" value="zinc finger protein 1 homolog"/>
    <property type="match status" value="1"/>
</dbReference>
<comment type="similarity">
    <text evidence="3">Belongs to the krueppel C2H2-type zinc-finger protein family.</text>
</comment>
<feature type="domain" description="C2H2-type" evidence="13">
    <location>
        <begin position="172"/>
        <end position="199"/>
    </location>
</feature>
<evidence type="ECO:0000256" key="8">
    <source>
        <dbReference type="ARBA" id="ARBA00023015"/>
    </source>
</evidence>
<keyword evidence="5" id="KW-0677">Repeat</keyword>
<evidence type="ECO:0000313" key="15">
    <source>
        <dbReference type="RefSeq" id="XP_025772487.1"/>
    </source>
</evidence>
<dbReference type="SMART" id="SM00355">
    <property type="entry name" value="ZnF_C2H2"/>
    <property type="match status" value="5"/>
</dbReference>
<evidence type="ECO:0000256" key="9">
    <source>
        <dbReference type="ARBA" id="ARBA00023163"/>
    </source>
</evidence>
<feature type="domain" description="C2H2-type" evidence="13">
    <location>
        <begin position="116"/>
        <end position="143"/>
    </location>
</feature>